<dbReference type="NCBIfam" id="NF001860">
    <property type="entry name" value="PRK00595.1"/>
    <property type="match status" value="1"/>
</dbReference>
<evidence type="ECO:0000313" key="7">
    <source>
        <dbReference type="EMBL" id="QNT97487.1"/>
    </source>
</evidence>
<evidence type="ECO:0000256" key="3">
    <source>
        <dbReference type="ARBA" id="ARBA00023274"/>
    </source>
</evidence>
<evidence type="ECO:0000256" key="1">
    <source>
        <dbReference type="ARBA" id="ARBA00007596"/>
    </source>
</evidence>
<dbReference type="InterPro" id="IPR001705">
    <property type="entry name" value="Ribosomal_bL33"/>
</dbReference>
<dbReference type="PANTHER" id="PTHR15238">
    <property type="entry name" value="54S RIBOSOMAL PROTEIN L39, MITOCHONDRIAL"/>
    <property type="match status" value="1"/>
</dbReference>
<evidence type="ECO:0000256" key="4">
    <source>
        <dbReference type="ARBA" id="ARBA00035176"/>
    </source>
</evidence>
<dbReference type="InterPro" id="IPR011332">
    <property type="entry name" value="Ribosomal_zn-bd"/>
</dbReference>
<dbReference type="GO" id="GO:0003735">
    <property type="term" value="F:structural constituent of ribosome"/>
    <property type="evidence" value="ECO:0007669"/>
    <property type="project" value="InterPro"/>
</dbReference>
<accession>A0A7H1QB07</accession>
<evidence type="ECO:0000313" key="8">
    <source>
        <dbReference type="Proteomes" id="UP000516422"/>
    </source>
</evidence>
<gene>
    <name evidence="5" type="primary">rpmG</name>
    <name evidence="7" type="ORF">HEP81_07254</name>
</gene>
<feature type="region of interest" description="Disordered" evidence="6">
    <location>
        <begin position="1"/>
        <end position="22"/>
    </location>
</feature>
<dbReference type="FunFam" id="2.20.28.120:FF:000002">
    <property type="entry name" value="50S ribosomal protein L33"/>
    <property type="match status" value="1"/>
</dbReference>
<dbReference type="PROSITE" id="PS00582">
    <property type="entry name" value="RIBOSOMAL_L33"/>
    <property type="match status" value="1"/>
</dbReference>
<evidence type="ECO:0000256" key="2">
    <source>
        <dbReference type="ARBA" id="ARBA00022980"/>
    </source>
</evidence>
<evidence type="ECO:0000256" key="5">
    <source>
        <dbReference type="HAMAP-Rule" id="MF_00294"/>
    </source>
</evidence>
<dbReference type="EMBL" id="CP051006">
    <property type="protein sequence ID" value="QNT97487.1"/>
    <property type="molecule type" value="Genomic_DNA"/>
</dbReference>
<dbReference type="PANTHER" id="PTHR15238:SF1">
    <property type="entry name" value="LARGE RIBOSOMAL SUBUNIT PROTEIN BL33M"/>
    <property type="match status" value="1"/>
</dbReference>
<feature type="compositionally biased region" description="Basic and acidic residues" evidence="6">
    <location>
        <begin position="1"/>
        <end position="19"/>
    </location>
</feature>
<dbReference type="GO" id="GO:0006412">
    <property type="term" value="P:translation"/>
    <property type="evidence" value="ECO:0007669"/>
    <property type="project" value="UniProtKB-UniRule"/>
</dbReference>
<keyword evidence="2 5" id="KW-0689">Ribosomal protein</keyword>
<proteinExistence type="inferred from homology"/>
<sequence length="73" mass="8354">MPGTEPEKGEGERRAERYPMARSTARPVVRLRSTAGTGVTYVTRKNRLNDPDRLVLRKYDPVAGEHVAFREER</sequence>
<dbReference type="HAMAP" id="MF_00294">
    <property type="entry name" value="Ribosomal_bL33"/>
    <property type="match status" value="1"/>
</dbReference>
<keyword evidence="3 5" id="KW-0687">Ribonucleoprotein</keyword>
<dbReference type="NCBIfam" id="TIGR01023">
    <property type="entry name" value="rpmG_bact"/>
    <property type="match status" value="1"/>
</dbReference>
<dbReference type="Proteomes" id="UP000516422">
    <property type="component" value="Chromosome"/>
</dbReference>
<dbReference type="Pfam" id="PF00471">
    <property type="entry name" value="Ribosomal_L33"/>
    <property type="match status" value="1"/>
</dbReference>
<dbReference type="AlphaFoldDB" id="A0A7H1QB07"/>
<reference evidence="7 8" key="1">
    <citation type="submission" date="2020-04" db="EMBL/GenBank/DDBJ databases">
        <title>Characterization and engineering of Streptomyces griseofuscus DSM40191 as a potential heterologous host for expression of BGCs.</title>
        <authorList>
            <person name="Gren T."/>
            <person name="Whitford C.M."/>
            <person name="Mohite O.S."/>
            <person name="Joergensen T.S."/>
            <person name="Nielsen J.B."/>
            <person name="Lee S.Y."/>
            <person name="Weber T."/>
        </authorList>
    </citation>
    <scope>NUCLEOTIDE SEQUENCE [LARGE SCALE GENOMIC DNA]</scope>
    <source>
        <strain evidence="7 8">DSM 40191</strain>
    </source>
</reference>
<dbReference type="SUPFAM" id="SSF57829">
    <property type="entry name" value="Zn-binding ribosomal proteins"/>
    <property type="match status" value="1"/>
</dbReference>
<comment type="similarity">
    <text evidence="1 5">Belongs to the bacterial ribosomal protein bL33 family.</text>
</comment>
<dbReference type="InterPro" id="IPR038584">
    <property type="entry name" value="Ribosomal_bL33_sf"/>
</dbReference>
<protein>
    <recommendedName>
        <fullName evidence="4 5">Large ribosomal subunit protein bL33</fullName>
    </recommendedName>
</protein>
<evidence type="ECO:0000256" key="6">
    <source>
        <dbReference type="SAM" id="MobiDB-lite"/>
    </source>
</evidence>
<organism evidence="7 8">
    <name type="scientific">Streptomyces griseofuscus</name>
    <dbReference type="NCBI Taxonomy" id="146922"/>
    <lineage>
        <taxon>Bacteria</taxon>
        <taxon>Bacillati</taxon>
        <taxon>Actinomycetota</taxon>
        <taxon>Actinomycetes</taxon>
        <taxon>Kitasatosporales</taxon>
        <taxon>Streptomycetaceae</taxon>
        <taxon>Streptomyces</taxon>
    </lineage>
</organism>
<dbReference type="KEGG" id="sgf:HEP81_07254"/>
<name>A0A7H1QB07_9ACTN</name>
<dbReference type="GO" id="GO:0022625">
    <property type="term" value="C:cytosolic large ribosomal subunit"/>
    <property type="evidence" value="ECO:0007669"/>
    <property type="project" value="TreeGrafter"/>
</dbReference>
<dbReference type="InterPro" id="IPR018264">
    <property type="entry name" value="Ribosomal_bL33_CS"/>
</dbReference>
<dbReference type="Gene3D" id="2.20.28.120">
    <property type="entry name" value="Ribosomal protein L33"/>
    <property type="match status" value="1"/>
</dbReference>